<evidence type="ECO:0000313" key="2">
    <source>
        <dbReference type="Proteomes" id="UP000784294"/>
    </source>
</evidence>
<dbReference type="Proteomes" id="UP000784294">
    <property type="component" value="Unassembled WGS sequence"/>
</dbReference>
<protein>
    <submittedName>
        <fullName evidence="1">Uncharacterized protein</fullName>
    </submittedName>
</protein>
<reference evidence="1" key="1">
    <citation type="submission" date="2018-11" db="EMBL/GenBank/DDBJ databases">
        <authorList>
            <consortium name="Pathogen Informatics"/>
        </authorList>
    </citation>
    <scope>NUCLEOTIDE SEQUENCE</scope>
</reference>
<gene>
    <name evidence="1" type="ORF">PXEA_LOCUS6210</name>
</gene>
<accession>A0A3S5CJ91</accession>
<dbReference type="EMBL" id="CAAALY010015776">
    <property type="protein sequence ID" value="VEL12770.1"/>
    <property type="molecule type" value="Genomic_DNA"/>
</dbReference>
<sequence>MDLRPQTTVTWATILQVRTGNPSGNWRKRYEEKLGFDESAEITLLEGPSFRMQVHEEEIRWSISPDEDG</sequence>
<keyword evidence="2" id="KW-1185">Reference proteome</keyword>
<organism evidence="1 2">
    <name type="scientific">Protopolystoma xenopodis</name>
    <dbReference type="NCBI Taxonomy" id="117903"/>
    <lineage>
        <taxon>Eukaryota</taxon>
        <taxon>Metazoa</taxon>
        <taxon>Spiralia</taxon>
        <taxon>Lophotrochozoa</taxon>
        <taxon>Platyhelminthes</taxon>
        <taxon>Monogenea</taxon>
        <taxon>Polyopisthocotylea</taxon>
        <taxon>Polystomatidea</taxon>
        <taxon>Polystomatidae</taxon>
        <taxon>Protopolystoma</taxon>
    </lineage>
</organism>
<dbReference type="AlphaFoldDB" id="A0A3S5CJ91"/>
<proteinExistence type="predicted"/>
<name>A0A3S5CJ91_9PLAT</name>
<comment type="caution">
    <text evidence="1">The sequence shown here is derived from an EMBL/GenBank/DDBJ whole genome shotgun (WGS) entry which is preliminary data.</text>
</comment>
<evidence type="ECO:0000313" key="1">
    <source>
        <dbReference type="EMBL" id="VEL12770.1"/>
    </source>
</evidence>